<dbReference type="EMBL" id="NFDL01000067">
    <property type="protein sequence ID" value="OTY41968.1"/>
    <property type="molecule type" value="Genomic_DNA"/>
</dbReference>
<organism evidence="1 2">
    <name type="scientific">Bacillus thuringiensis serovar pingluonsis</name>
    <dbReference type="NCBI Taxonomy" id="180881"/>
    <lineage>
        <taxon>Bacteria</taxon>
        <taxon>Bacillati</taxon>
        <taxon>Bacillota</taxon>
        <taxon>Bacilli</taxon>
        <taxon>Bacillales</taxon>
        <taxon>Bacillaceae</taxon>
        <taxon>Bacillus</taxon>
        <taxon>Bacillus cereus group</taxon>
    </lineage>
</organism>
<sequence length="75" mass="8974">MGHNLFFHYYFLGENNYPTLNKKLISLTHRKLRHGKNSFFFEPLIVKLNNNKIGSVAKLKKQKQILINEKEPFRQ</sequence>
<protein>
    <submittedName>
        <fullName evidence="1">Uncharacterized protein</fullName>
    </submittedName>
</protein>
<name>A0A243B9Q6_BACTU</name>
<comment type="caution">
    <text evidence="1">The sequence shown here is derived from an EMBL/GenBank/DDBJ whole genome shotgun (WGS) entry which is preliminary data.</text>
</comment>
<evidence type="ECO:0000313" key="1">
    <source>
        <dbReference type="EMBL" id="OTY41968.1"/>
    </source>
</evidence>
<dbReference type="Proteomes" id="UP000195089">
    <property type="component" value="Unassembled WGS sequence"/>
</dbReference>
<evidence type="ECO:0000313" key="2">
    <source>
        <dbReference type="Proteomes" id="UP000195089"/>
    </source>
</evidence>
<reference evidence="1 2" key="1">
    <citation type="submission" date="2016-10" db="EMBL/GenBank/DDBJ databases">
        <title>Comparative genomics of Bacillus thuringiensis reveals a path to pathogens against multiple invertebrate hosts.</title>
        <authorList>
            <person name="Zheng J."/>
            <person name="Gao Q."/>
            <person name="Liu H."/>
            <person name="Peng D."/>
            <person name="Ruan L."/>
            <person name="Sun M."/>
        </authorList>
    </citation>
    <scope>NUCLEOTIDE SEQUENCE [LARGE SCALE GENOMIC DNA]</scope>
    <source>
        <strain evidence="1">BGSC 4BX1</strain>
    </source>
</reference>
<accession>A0A243B9Q6</accession>
<dbReference type="AlphaFoldDB" id="A0A243B9Q6"/>
<gene>
    <name evidence="1" type="ORF">BK742_17630</name>
</gene>
<proteinExistence type="predicted"/>